<dbReference type="PANTHER" id="PTHR11941:SF54">
    <property type="entry name" value="ENOYL-COA HYDRATASE, MITOCHONDRIAL"/>
    <property type="match status" value="1"/>
</dbReference>
<accession>A0A0F8YPH9</accession>
<gene>
    <name evidence="1" type="ORF">LCGC14_2794400</name>
</gene>
<name>A0A0F8YPH9_9ZZZZ</name>
<dbReference type="Gene3D" id="3.90.226.10">
    <property type="entry name" value="2-enoyl-CoA Hydratase, Chain A, domain 1"/>
    <property type="match status" value="1"/>
</dbReference>
<evidence type="ECO:0008006" key="2">
    <source>
        <dbReference type="Google" id="ProtNLM"/>
    </source>
</evidence>
<dbReference type="EMBL" id="LAZR01052268">
    <property type="protein sequence ID" value="KKK83338.1"/>
    <property type="molecule type" value="Genomic_DNA"/>
</dbReference>
<dbReference type="Pfam" id="PF00378">
    <property type="entry name" value="ECH_1"/>
    <property type="match status" value="1"/>
</dbReference>
<comment type="caution">
    <text evidence="1">The sequence shown here is derived from an EMBL/GenBank/DDBJ whole genome shotgun (WGS) entry which is preliminary data.</text>
</comment>
<evidence type="ECO:0000313" key="1">
    <source>
        <dbReference type="EMBL" id="KKK83338.1"/>
    </source>
</evidence>
<organism evidence="1">
    <name type="scientific">marine sediment metagenome</name>
    <dbReference type="NCBI Taxonomy" id="412755"/>
    <lineage>
        <taxon>unclassified sequences</taxon>
        <taxon>metagenomes</taxon>
        <taxon>ecological metagenomes</taxon>
    </lineage>
</organism>
<dbReference type="GO" id="GO:0003824">
    <property type="term" value="F:catalytic activity"/>
    <property type="evidence" value="ECO:0007669"/>
    <property type="project" value="UniProtKB-ARBA"/>
</dbReference>
<proteinExistence type="predicted"/>
<dbReference type="CDD" id="cd06558">
    <property type="entry name" value="crotonase-like"/>
    <property type="match status" value="1"/>
</dbReference>
<dbReference type="InterPro" id="IPR001753">
    <property type="entry name" value="Enoyl-CoA_hydra/iso"/>
</dbReference>
<feature type="non-terminal residue" evidence="1">
    <location>
        <position position="239"/>
    </location>
</feature>
<protein>
    <recommendedName>
        <fullName evidence="2">Enoyl-CoA hydratase</fullName>
    </recommendedName>
</protein>
<dbReference type="SUPFAM" id="SSF52096">
    <property type="entry name" value="ClpP/crotonase"/>
    <property type="match status" value="1"/>
</dbReference>
<dbReference type="GO" id="GO:0006635">
    <property type="term" value="P:fatty acid beta-oxidation"/>
    <property type="evidence" value="ECO:0007669"/>
    <property type="project" value="TreeGrafter"/>
</dbReference>
<dbReference type="InterPro" id="IPR029045">
    <property type="entry name" value="ClpP/crotonase-like_dom_sf"/>
</dbReference>
<reference evidence="1" key="1">
    <citation type="journal article" date="2015" name="Nature">
        <title>Complex archaea that bridge the gap between prokaryotes and eukaryotes.</title>
        <authorList>
            <person name="Spang A."/>
            <person name="Saw J.H."/>
            <person name="Jorgensen S.L."/>
            <person name="Zaremba-Niedzwiedzka K."/>
            <person name="Martijn J."/>
            <person name="Lind A.E."/>
            <person name="van Eijk R."/>
            <person name="Schleper C."/>
            <person name="Guy L."/>
            <person name="Ettema T.J."/>
        </authorList>
    </citation>
    <scope>NUCLEOTIDE SEQUENCE</scope>
</reference>
<sequence>MENDLIIIEKTKEVAKIIFNNGDYNILNMEMMDQINEAIIQFIGDDSLKALVFDHNGKDFSAGVDIGDHMGDKAPKMIKIFHDIFRNLNKLKCLTIASVKGSALGGGCEIAMFCDIVITSERAKFGQPEIKVGVFPPIAMLVLPQIIGNKKAIEILLLGEVINATEALQLGLTNHVFPNESYEQEFTKFIDSLNNLSTIVLQYSKKAFYDGLGLDFETQLNQIEEFYLKELMTTHDANE</sequence>
<dbReference type="PANTHER" id="PTHR11941">
    <property type="entry name" value="ENOYL-COA HYDRATASE-RELATED"/>
    <property type="match status" value="1"/>
</dbReference>
<dbReference type="AlphaFoldDB" id="A0A0F8YPH9"/>